<organism evidence="4 5">
    <name type="scientific">Nocardioides lianchengensis</name>
    <dbReference type="NCBI Taxonomy" id="1045774"/>
    <lineage>
        <taxon>Bacteria</taxon>
        <taxon>Bacillati</taxon>
        <taxon>Actinomycetota</taxon>
        <taxon>Actinomycetes</taxon>
        <taxon>Propionibacteriales</taxon>
        <taxon>Nocardioidaceae</taxon>
        <taxon>Nocardioides</taxon>
    </lineage>
</organism>
<dbReference type="GO" id="GO:0004519">
    <property type="term" value="F:endonuclease activity"/>
    <property type="evidence" value="ECO:0007669"/>
    <property type="project" value="UniProtKB-KW"/>
</dbReference>
<dbReference type="InterPro" id="IPR036691">
    <property type="entry name" value="Endo/exonu/phosph_ase_sf"/>
</dbReference>
<sequence length="326" mass="37030">MDRPPAYRLLILTTALLGALLAPTPSATAAADRRDEYERTTIEPTRAVRRGTGAQRSDGDARHGTLGVVSFNVYRKLSDRELRADLRRLTANRHVDVIGFQESDGLRGVLRGLPRGWRFWMSDRRTNSREVAIAWRTRHLDLRRARVAHMHPGIDGVTRRPGRWDYRFPARYTTRALFREKRSGAELRVLNTHVNHRTEAYYSGRPGVPYRNHNTRQARKHLRTLRAMVQDSAARYTVVTGDLNFDHVADRIKKPRGFVHDVLTPVAVSSFSSLGIRGVPPTNPESGRYIDYVMLKRGGPATFVRQKALGGYRSDHRPLLAVVALD</sequence>
<feature type="signal peptide" evidence="2">
    <location>
        <begin position="1"/>
        <end position="29"/>
    </location>
</feature>
<feature type="region of interest" description="Disordered" evidence="1">
    <location>
        <begin position="28"/>
        <end position="61"/>
    </location>
</feature>
<dbReference type="RefSeq" id="WP_090859917.1">
    <property type="nucleotide sequence ID" value="NZ_FMZM01000011.1"/>
</dbReference>
<dbReference type="STRING" id="1045774.SAMN05421872_111150"/>
<evidence type="ECO:0000256" key="1">
    <source>
        <dbReference type="SAM" id="MobiDB-lite"/>
    </source>
</evidence>
<dbReference type="InterPro" id="IPR005135">
    <property type="entry name" value="Endo/exonuclease/phosphatase"/>
</dbReference>
<keyword evidence="4" id="KW-0269">Exonuclease</keyword>
<accession>A0A1G6XZP0</accession>
<dbReference type="Gene3D" id="3.60.10.10">
    <property type="entry name" value="Endonuclease/exonuclease/phosphatase"/>
    <property type="match status" value="1"/>
</dbReference>
<dbReference type="SUPFAM" id="SSF56219">
    <property type="entry name" value="DNase I-like"/>
    <property type="match status" value="1"/>
</dbReference>
<protein>
    <submittedName>
        <fullName evidence="4">Metal-dependent hydrolase, endonuclease/exonuclease/phosphatase family</fullName>
    </submittedName>
</protein>
<keyword evidence="5" id="KW-1185">Reference proteome</keyword>
<keyword evidence="4" id="KW-0540">Nuclease</keyword>
<evidence type="ECO:0000259" key="3">
    <source>
        <dbReference type="Pfam" id="PF03372"/>
    </source>
</evidence>
<feature type="compositionally biased region" description="Basic and acidic residues" evidence="1">
    <location>
        <begin position="31"/>
        <end position="41"/>
    </location>
</feature>
<evidence type="ECO:0000313" key="5">
    <source>
        <dbReference type="Proteomes" id="UP000199034"/>
    </source>
</evidence>
<gene>
    <name evidence="4" type="ORF">SAMN05421872_111150</name>
</gene>
<keyword evidence="4" id="KW-0255">Endonuclease</keyword>
<name>A0A1G6XZP0_9ACTN</name>
<keyword evidence="4" id="KW-0378">Hydrolase</keyword>
<proteinExistence type="predicted"/>
<feature type="chain" id="PRO_5039618035" evidence="2">
    <location>
        <begin position="30"/>
        <end position="326"/>
    </location>
</feature>
<dbReference type="AlphaFoldDB" id="A0A1G6XZP0"/>
<dbReference type="EMBL" id="FMZM01000011">
    <property type="protein sequence ID" value="SDD83694.1"/>
    <property type="molecule type" value="Genomic_DNA"/>
</dbReference>
<dbReference type="OrthoDB" id="3771277at2"/>
<dbReference type="Pfam" id="PF03372">
    <property type="entry name" value="Exo_endo_phos"/>
    <property type="match status" value="1"/>
</dbReference>
<evidence type="ECO:0000256" key="2">
    <source>
        <dbReference type="SAM" id="SignalP"/>
    </source>
</evidence>
<evidence type="ECO:0000313" key="4">
    <source>
        <dbReference type="EMBL" id="SDD83694.1"/>
    </source>
</evidence>
<dbReference type="Proteomes" id="UP000199034">
    <property type="component" value="Unassembled WGS sequence"/>
</dbReference>
<reference evidence="4 5" key="1">
    <citation type="submission" date="2016-10" db="EMBL/GenBank/DDBJ databases">
        <authorList>
            <person name="de Groot N.N."/>
        </authorList>
    </citation>
    <scope>NUCLEOTIDE SEQUENCE [LARGE SCALE GENOMIC DNA]</scope>
    <source>
        <strain evidence="4 5">CGMCC 4.6858</strain>
    </source>
</reference>
<dbReference type="GO" id="GO:0004527">
    <property type="term" value="F:exonuclease activity"/>
    <property type="evidence" value="ECO:0007669"/>
    <property type="project" value="UniProtKB-KW"/>
</dbReference>
<keyword evidence="2" id="KW-0732">Signal</keyword>
<feature type="domain" description="Endonuclease/exonuclease/phosphatase" evidence="3">
    <location>
        <begin position="69"/>
        <end position="316"/>
    </location>
</feature>